<evidence type="ECO:0000259" key="17">
    <source>
        <dbReference type="Pfam" id="PF02728"/>
    </source>
</evidence>
<dbReference type="SUPFAM" id="SSF54416">
    <property type="entry name" value="Amine oxidase N-terminal region"/>
    <property type="match status" value="2"/>
</dbReference>
<evidence type="ECO:0000256" key="12">
    <source>
        <dbReference type="PIRSR" id="PIRSR600269-50"/>
    </source>
</evidence>
<dbReference type="AlphaFoldDB" id="A0A3S4GLI3"/>
<reference evidence="19 20" key="1">
    <citation type="submission" date="2018-12" db="EMBL/GenBank/DDBJ databases">
        <authorList>
            <person name="Criscuolo A."/>
        </authorList>
    </citation>
    <scope>NUCLEOTIDE SEQUENCE [LARGE SCALE GENOMIC DNA]</scope>
    <source>
        <strain evidence="19">ACIP1116281</strain>
    </source>
</reference>
<dbReference type="GO" id="GO:0005507">
    <property type="term" value="F:copper ion binding"/>
    <property type="evidence" value="ECO:0007669"/>
    <property type="project" value="InterPro"/>
</dbReference>
<evidence type="ECO:0000256" key="13">
    <source>
        <dbReference type="PIRSR" id="PIRSR600269-51"/>
    </source>
</evidence>
<feature type="domain" description="Copper amine oxidase N3-terminal" evidence="17">
    <location>
        <begin position="111"/>
        <end position="215"/>
    </location>
</feature>
<dbReference type="Gene3D" id="2.70.98.20">
    <property type="entry name" value="Copper amine oxidase, catalytic domain"/>
    <property type="match status" value="1"/>
</dbReference>
<feature type="modified residue" description="2',4',5'-topaquinone" evidence="13">
    <location>
        <position position="397"/>
    </location>
</feature>
<keyword evidence="7 12" id="KW-0801">TPQ</keyword>
<dbReference type="InterPro" id="IPR015802">
    <property type="entry name" value="Cu_amine_oxidase_N3"/>
</dbReference>
<evidence type="ECO:0000256" key="4">
    <source>
        <dbReference type="ARBA" id="ARBA00007983"/>
    </source>
</evidence>
<evidence type="ECO:0000256" key="1">
    <source>
        <dbReference type="ARBA" id="ARBA00001935"/>
    </source>
</evidence>
<evidence type="ECO:0000259" key="16">
    <source>
        <dbReference type="Pfam" id="PF01179"/>
    </source>
</evidence>
<keyword evidence="20" id="KW-1185">Reference proteome</keyword>
<comment type="similarity">
    <text evidence="4 14">Belongs to the copper/topaquinone oxidase family.</text>
</comment>
<name>A0A3S4GLI3_9HYPH</name>
<keyword evidence="11" id="KW-0464">Manganese</keyword>
<evidence type="ECO:0000256" key="5">
    <source>
        <dbReference type="ARBA" id="ARBA00011738"/>
    </source>
</evidence>
<evidence type="ECO:0000256" key="6">
    <source>
        <dbReference type="ARBA" id="ARBA00022723"/>
    </source>
</evidence>
<organism evidence="19 20">
    <name type="scientific">Devosia equisanguinis</name>
    <dbReference type="NCBI Taxonomy" id="2490941"/>
    <lineage>
        <taxon>Bacteria</taxon>
        <taxon>Pseudomonadati</taxon>
        <taxon>Pseudomonadota</taxon>
        <taxon>Alphaproteobacteria</taxon>
        <taxon>Hyphomicrobiales</taxon>
        <taxon>Devosiaceae</taxon>
        <taxon>Devosia</taxon>
    </lineage>
</organism>
<comment type="cofactor">
    <cofactor evidence="1">
        <name>Cu cation</name>
        <dbReference type="ChEBI" id="CHEBI:23378"/>
    </cofactor>
</comment>
<dbReference type="Pfam" id="PF02728">
    <property type="entry name" value="Cu_amine_oxidN3"/>
    <property type="match status" value="1"/>
</dbReference>
<feature type="active site" description="Proton acceptor" evidence="12">
    <location>
        <position position="313"/>
    </location>
</feature>
<evidence type="ECO:0000256" key="15">
    <source>
        <dbReference type="SAM" id="MobiDB-lite"/>
    </source>
</evidence>
<dbReference type="PANTHER" id="PTHR10638">
    <property type="entry name" value="COPPER AMINE OXIDASE"/>
    <property type="match status" value="1"/>
</dbReference>
<evidence type="ECO:0000256" key="11">
    <source>
        <dbReference type="ARBA" id="ARBA00023211"/>
    </source>
</evidence>
<dbReference type="GO" id="GO:0009308">
    <property type="term" value="P:amine metabolic process"/>
    <property type="evidence" value="ECO:0007669"/>
    <property type="project" value="UniProtKB-UniRule"/>
</dbReference>
<dbReference type="FunFam" id="2.70.98.20:FF:000001">
    <property type="entry name" value="Amine oxidase"/>
    <property type="match status" value="1"/>
</dbReference>
<dbReference type="GO" id="GO:0008131">
    <property type="term" value="F:primary methylamine oxidase activity"/>
    <property type="evidence" value="ECO:0007669"/>
    <property type="project" value="InterPro"/>
</dbReference>
<sequence length="667" mass="73966">MLNAHEQTKSTPTGAVHPLDPLTIEEIRKACNIVRADTADAAALRFPWVELLEPVKSEVEAFTGGSDFPRRALLVTLDTSSGAATEAVVDLCKGVLESRKSIETDHEHGQPPILVEDFHRAAEIVKANADWRAALKRRGLTDAEIDLVQVDPISPGYFDFEPYKGRRILRAVTYYRAYEKDNAYAHPVEGLVAVVDLIEGAIISLKDDGRNVPIPRKQYNYETAALGAPRTDLKPLEIVQPEGPSFTVDGWKVTWQDWEFRVGFTPREGVVLSQLGFRNEGRVRPIIYRASITEMAVPYADPTPQHFAKCAFDAGEFGLGKLANQLELGCDCLGHIHYFDAPASDDFGQPFVMKNAICMHEEDYGILWKHNEFRSNVSETRRSRRLVISFFATVGNYDYGFYWYLYQDGTVQLEAKLTGIVQTAALEAGERYKYGGMITPDLGGPSHQHFFNARLHMAIDGTGNSVTQHDYRSVPLGEKNPYGNVFEVASELLENEADAARNADGATGRYWKVINPNITNEVGNHPGYKVVVMPSPTLLADPASSVAKRAGFAQKHIWVTPYAPEERFASGDYPNQHGGECGLPVYIRQKRSIVNQDIVLWHSFGHTHVCKPEDFPIMPVEYAGFTLKPNNFFMTSPAMTIPPAAKGHHSRSGGGEACCHGPTGTKE</sequence>
<keyword evidence="9 14" id="KW-0186">Copper</keyword>
<comment type="cofactor">
    <cofactor evidence="14">
        <name>Cu cation</name>
        <dbReference type="ChEBI" id="CHEBI:23378"/>
    </cofactor>
    <text evidence="14">Contains 1 topaquinone per subunit.</text>
</comment>
<evidence type="ECO:0000256" key="14">
    <source>
        <dbReference type="RuleBase" id="RU000672"/>
    </source>
</evidence>
<keyword evidence="10" id="KW-1015">Disulfide bond</keyword>
<feature type="region of interest" description="Disordered" evidence="15">
    <location>
        <begin position="643"/>
        <end position="667"/>
    </location>
</feature>
<keyword evidence="6 14" id="KW-0479">Metal-binding</keyword>
<dbReference type="NCBIfam" id="NF008559">
    <property type="entry name" value="PRK11504.1"/>
    <property type="match status" value="1"/>
</dbReference>
<gene>
    <name evidence="19" type="ORF">DEVEQU_02856</name>
</gene>
<dbReference type="Gene3D" id="3.10.450.40">
    <property type="match status" value="2"/>
</dbReference>
<comment type="cofactor">
    <cofactor evidence="3">
        <name>Zn(2+)</name>
        <dbReference type="ChEBI" id="CHEBI:29105"/>
    </cofactor>
</comment>
<dbReference type="Proteomes" id="UP000268844">
    <property type="component" value="Unassembled WGS sequence"/>
</dbReference>
<keyword evidence="8 14" id="KW-0560">Oxidoreductase</keyword>
<dbReference type="SUPFAM" id="SSF49998">
    <property type="entry name" value="Amine oxidase catalytic domain"/>
    <property type="match status" value="1"/>
</dbReference>
<dbReference type="EC" id="1.4.3.-" evidence="14"/>
<dbReference type="InterPro" id="IPR016182">
    <property type="entry name" value="Cu_amine_oxidase_N-reg"/>
</dbReference>
<dbReference type="InterPro" id="IPR054157">
    <property type="entry name" value="AGAO-like_N2"/>
</dbReference>
<dbReference type="OrthoDB" id="9772590at2"/>
<dbReference type="PANTHER" id="PTHR10638:SF86">
    <property type="entry name" value="COPPER AMINE OXIDASE 1-RELATED"/>
    <property type="match status" value="1"/>
</dbReference>
<dbReference type="PROSITE" id="PS01164">
    <property type="entry name" value="COPPER_AMINE_OXID_1"/>
    <property type="match status" value="1"/>
</dbReference>
<proteinExistence type="inferred from homology"/>
<evidence type="ECO:0000313" key="19">
    <source>
        <dbReference type="EMBL" id="VDS05713.1"/>
    </source>
</evidence>
<dbReference type="EMBL" id="UZWD01000035">
    <property type="protein sequence ID" value="VDS05713.1"/>
    <property type="molecule type" value="Genomic_DNA"/>
</dbReference>
<evidence type="ECO:0000256" key="9">
    <source>
        <dbReference type="ARBA" id="ARBA00023008"/>
    </source>
</evidence>
<protein>
    <recommendedName>
        <fullName evidence="14">Amine oxidase</fullName>
        <ecNumber evidence="14">1.4.3.-</ecNumber>
    </recommendedName>
</protein>
<comment type="PTM">
    <text evidence="13 14">Topaquinone (TPQ) is generated by copper-dependent autoxidation of a specific tyrosyl residue.</text>
</comment>
<dbReference type="GO" id="GO:0048038">
    <property type="term" value="F:quinone binding"/>
    <property type="evidence" value="ECO:0007669"/>
    <property type="project" value="InterPro"/>
</dbReference>
<dbReference type="Pfam" id="PF21994">
    <property type="entry name" value="AGAO-like_N2"/>
    <property type="match status" value="1"/>
</dbReference>
<feature type="active site" description="Schiff-base intermediate with substrate; via topaquinone" evidence="12">
    <location>
        <position position="397"/>
    </location>
</feature>
<evidence type="ECO:0000256" key="7">
    <source>
        <dbReference type="ARBA" id="ARBA00022772"/>
    </source>
</evidence>
<dbReference type="InterPro" id="IPR036460">
    <property type="entry name" value="Cu_amine_oxidase_C_sf"/>
</dbReference>
<evidence type="ECO:0000259" key="18">
    <source>
        <dbReference type="Pfam" id="PF21994"/>
    </source>
</evidence>
<dbReference type="RefSeq" id="WP_126151248.1">
    <property type="nucleotide sequence ID" value="NZ_JBHTMH010000001.1"/>
</dbReference>
<comment type="subunit">
    <text evidence="5">Homodimer.</text>
</comment>
<evidence type="ECO:0000256" key="8">
    <source>
        <dbReference type="ARBA" id="ARBA00023002"/>
    </source>
</evidence>
<dbReference type="InterPro" id="IPR000269">
    <property type="entry name" value="Cu_amine_oxidase"/>
</dbReference>
<evidence type="ECO:0000313" key="20">
    <source>
        <dbReference type="Proteomes" id="UP000268844"/>
    </source>
</evidence>
<accession>A0A3S4GLI3</accession>
<feature type="domain" description="AGAO-like N2" evidence="18">
    <location>
        <begin position="23"/>
        <end position="98"/>
    </location>
</feature>
<dbReference type="InterPro" id="IPR015798">
    <property type="entry name" value="Cu_amine_oxidase_C"/>
</dbReference>
<evidence type="ECO:0000256" key="2">
    <source>
        <dbReference type="ARBA" id="ARBA00001936"/>
    </source>
</evidence>
<evidence type="ECO:0000256" key="3">
    <source>
        <dbReference type="ARBA" id="ARBA00001947"/>
    </source>
</evidence>
<evidence type="ECO:0000256" key="10">
    <source>
        <dbReference type="ARBA" id="ARBA00023157"/>
    </source>
</evidence>
<feature type="domain" description="Copper amine oxidase catalytic" evidence="16">
    <location>
        <begin position="236"/>
        <end position="639"/>
    </location>
</feature>
<dbReference type="Pfam" id="PF01179">
    <property type="entry name" value="Cu_amine_oxid"/>
    <property type="match status" value="1"/>
</dbReference>
<comment type="cofactor">
    <cofactor evidence="2">
        <name>Mn(2+)</name>
        <dbReference type="ChEBI" id="CHEBI:29035"/>
    </cofactor>
</comment>
<dbReference type="InterPro" id="IPR049948">
    <property type="entry name" value="Cu_Am_ox_TPQ-bd"/>
</dbReference>